<gene>
    <name evidence="1" type="ORF">EV702DRAFT_970560</name>
</gene>
<name>A0A9P6ZUE6_9AGAM</name>
<evidence type="ECO:0000313" key="2">
    <source>
        <dbReference type="Proteomes" id="UP000714275"/>
    </source>
</evidence>
<reference evidence="1" key="1">
    <citation type="journal article" date="2020" name="New Phytol.">
        <title>Comparative genomics reveals dynamic genome evolution in host specialist ectomycorrhizal fungi.</title>
        <authorList>
            <person name="Lofgren L.A."/>
            <person name="Nguyen N.H."/>
            <person name="Vilgalys R."/>
            <person name="Ruytinx J."/>
            <person name="Liao H.L."/>
            <person name="Branco S."/>
            <person name="Kuo A."/>
            <person name="LaButti K."/>
            <person name="Lipzen A."/>
            <person name="Andreopoulos W."/>
            <person name="Pangilinan J."/>
            <person name="Riley R."/>
            <person name="Hundley H."/>
            <person name="Na H."/>
            <person name="Barry K."/>
            <person name="Grigoriev I.V."/>
            <person name="Stajich J.E."/>
            <person name="Kennedy P.G."/>
        </authorList>
    </citation>
    <scope>NUCLEOTIDE SEQUENCE</scope>
    <source>
        <strain evidence="1">DOB743</strain>
    </source>
</reference>
<dbReference type="OrthoDB" id="10261040at2759"/>
<accession>A0A9P6ZUE6</accession>
<evidence type="ECO:0000313" key="1">
    <source>
        <dbReference type="EMBL" id="KAG1777019.1"/>
    </source>
</evidence>
<proteinExistence type="predicted"/>
<dbReference type="Proteomes" id="UP000714275">
    <property type="component" value="Unassembled WGS sequence"/>
</dbReference>
<comment type="caution">
    <text evidence="1">The sequence shown here is derived from an EMBL/GenBank/DDBJ whole genome shotgun (WGS) entry which is preliminary data.</text>
</comment>
<protein>
    <submittedName>
        <fullName evidence="1">Uncharacterized protein</fullName>
    </submittedName>
</protein>
<dbReference type="EMBL" id="JABBWD010000023">
    <property type="protein sequence ID" value="KAG1777019.1"/>
    <property type="molecule type" value="Genomic_DNA"/>
</dbReference>
<keyword evidence="2" id="KW-1185">Reference proteome</keyword>
<organism evidence="1 2">
    <name type="scientific">Suillus placidus</name>
    <dbReference type="NCBI Taxonomy" id="48579"/>
    <lineage>
        <taxon>Eukaryota</taxon>
        <taxon>Fungi</taxon>
        <taxon>Dikarya</taxon>
        <taxon>Basidiomycota</taxon>
        <taxon>Agaricomycotina</taxon>
        <taxon>Agaricomycetes</taxon>
        <taxon>Agaricomycetidae</taxon>
        <taxon>Boletales</taxon>
        <taxon>Suillineae</taxon>
        <taxon>Suillaceae</taxon>
        <taxon>Suillus</taxon>
    </lineage>
</organism>
<sequence>MTTVKLDSHILERGARTITEQLNIQLPTVKTLQALVLRSSAQLEPIHYNPPIFLLQSSSIAPSYTDAAPQEVTDYLEKLVRAAQQAAESHYYGSFVAGQISESDEFADIGVWLGEGKYQRNHEKEILDKLGLIAWADAEVSVGVQDLKRTLSVIVMASDVFVQIDRMDGLYDEKLKVDLEGSEASAIGKLLDSLEDCHRFFARRQDSYFACFLVGRSKAGWYGLASIGVAS</sequence>
<dbReference type="AlphaFoldDB" id="A0A9P6ZUE6"/>